<dbReference type="RefSeq" id="XP_001024347.1">
    <property type="nucleotide sequence ID" value="XM_001024347.1"/>
</dbReference>
<evidence type="ECO:0000313" key="3">
    <source>
        <dbReference type="EMBL" id="EAS04102.1"/>
    </source>
</evidence>
<feature type="transmembrane region" description="Helical" evidence="2">
    <location>
        <begin position="93"/>
        <end position="121"/>
    </location>
</feature>
<feature type="transmembrane region" description="Helical" evidence="2">
    <location>
        <begin position="429"/>
        <end position="449"/>
    </location>
</feature>
<dbReference type="STRING" id="312017.Q248E3"/>
<dbReference type="PANTHER" id="PTHR11206">
    <property type="entry name" value="MULTIDRUG RESISTANCE PROTEIN"/>
    <property type="match status" value="1"/>
</dbReference>
<organism evidence="3 4">
    <name type="scientific">Tetrahymena thermophila (strain SB210)</name>
    <dbReference type="NCBI Taxonomy" id="312017"/>
    <lineage>
        <taxon>Eukaryota</taxon>
        <taxon>Sar</taxon>
        <taxon>Alveolata</taxon>
        <taxon>Ciliophora</taxon>
        <taxon>Intramacronucleata</taxon>
        <taxon>Oligohymenophorea</taxon>
        <taxon>Hymenostomatida</taxon>
        <taxon>Tetrahymenina</taxon>
        <taxon>Tetrahymenidae</taxon>
        <taxon>Tetrahymena</taxon>
    </lineage>
</organism>
<feature type="transmembrane region" description="Helical" evidence="2">
    <location>
        <begin position="163"/>
        <end position="186"/>
    </location>
</feature>
<dbReference type="KEGG" id="tet:TTHERM_00532240"/>
<feature type="transmembrane region" description="Helical" evidence="2">
    <location>
        <begin position="49"/>
        <end position="72"/>
    </location>
</feature>
<dbReference type="Proteomes" id="UP000009168">
    <property type="component" value="Unassembled WGS sequence"/>
</dbReference>
<name>Q248E3_TETTS</name>
<feature type="transmembrane region" description="Helical" evidence="2">
    <location>
        <begin position="369"/>
        <end position="391"/>
    </location>
</feature>
<keyword evidence="2" id="KW-0812">Transmembrane</keyword>
<dbReference type="HOGENOM" id="CLU_549215_0_0_1"/>
<feature type="transmembrane region" description="Helical" evidence="2">
    <location>
        <begin position="254"/>
        <end position="277"/>
    </location>
</feature>
<feature type="transmembrane region" description="Helical" evidence="2">
    <location>
        <begin position="12"/>
        <end position="37"/>
    </location>
</feature>
<reference evidence="4" key="1">
    <citation type="journal article" date="2006" name="PLoS Biol.">
        <title>Macronuclear genome sequence of the ciliate Tetrahymena thermophila, a model eukaryote.</title>
        <authorList>
            <person name="Eisen J.A."/>
            <person name="Coyne R.S."/>
            <person name="Wu M."/>
            <person name="Wu D."/>
            <person name="Thiagarajan M."/>
            <person name="Wortman J.R."/>
            <person name="Badger J.H."/>
            <person name="Ren Q."/>
            <person name="Amedeo P."/>
            <person name="Jones K.M."/>
            <person name="Tallon L.J."/>
            <person name="Delcher A.L."/>
            <person name="Salzberg S.L."/>
            <person name="Silva J.C."/>
            <person name="Haas B.J."/>
            <person name="Majoros W.H."/>
            <person name="Farzad M."/>
            <person name="Carlton J.M."/>
            <person name="Smith R.K. Jr."/>
            <person name="Garg J."/>
            <person name="Pearlman R.E."/>
            <person name="Karrer K.M."/>
            <person name="Sun L."/>
            <person name="Manning G."/>
            <person name="Elde N.C."/>
            <person name="Turkewitz A.P."/>
            <person name="Asai D.J."/>
            <person name="Wilkes D.E."/>
            <person name="Wang Y."/>
            <person name="Cai H."/>
            <person name="Collins K."/>
            <person name="Stewart B.A."/>
            <person name="Lee S.R."/>
            <person name="Wilamowska K."/>
            <person name="Weinberg Z."/>
            <person name="Ruzzo W.L."/>
            <person name="Wloga D."/>
            <person name="Gaertig J."/>
            <person name="Frankel J."/>
            <person name="Tsao C.-C."/>
            <person name="Gorovsky M.A."/>
            <person name="Keeling P.J."/>
            <person name="Waller R.F."/>
            <person name="Patron N.J."/>
            <person name="Cherry J.M."/>
            <person name="Stover N.A."/>
            <person name="Krieger C.J."/>
            <person name="del Toro C."/>
            <person name="Ryder H.F."/>
            <person name="Williamson S.C."/>
            <person name="Barbeau R.A."/>
            <person name="Hamilton E.P."/>
            <person name="Orias E."/>
        </authorList>
    </citation>
    <scope>NUCLEOTIDE SEQUENCE [LARGE SCALE GENOMIC DNA]</scope>
    <source>
        <strain evidence="4">SB210</strain>
    </source>
</reference>
<dbReference type="CDD" id="cd12082">
    <property type="entry name" value="MATE_like"/>
    <property type="match status" value="1"/>
</dbReference>
<feature type="transmembrane region" description="Helical" evidence="2">
    <location>
        <begin position="133"/>
        <end position="151"/>
    </location>
</feature>
<feature type="transmembrane region" description="Helical" evidence="2">
    <location>
        <begin position="327"/>
        <end position="349"/>
    </location>
</feature>
<dbReference type="OrthoDB" id="2126698at2759"/>
<dbReference type="InParanoid" id="Q248E3"/>
<keyword evidence="2" id="KW-1133">Transmembrane helix</keyword>
<dbReference type="Pfam" id="PF01554">
    <property type="entry name" value="MatE"/>
    <property type="match status" value="2"/>
</dbReference>
<feature type="transmembrane region" description="Helical" evidence="2">
    <location>
        <begin position="192"/>
        <end position="214"/>
    </location>
</feature>
<comment type="similarity">
    <text evidence="1">Belongs to the multi antimicrobial extrusion (MATE) (TC 2.A.66.1) family.</text>
</comment>
<accession>Q248E3</accession>
<proteinExistence type="inferred from homology"/>
<feature type="transmembrane region" description="Helical" evidence="2">
    <location>
        <begin position="283"/>
        <end position="306"/>
    </location>
</feature>
<gene>
    <name evidence="3" type="ORF">TTHERM_00532240</name>
</gene>
<dbReference type="GeneID" id="7840766"/>
<feature type="transmembrane region" description="Helical" evidence="2">
    <location>
        <begin position="403"/>
        <end position="423"/>
    </location>
</feature>
<dbReference type="AlphaFoldDB" id="Q248E3"/>
<dbReference type="InterPro" id="IPR002528">
    <property type="entry name" value="MATE_fam"/>
</dbReference>
<dbReference type="OMA" id="WEITIAQ"/>
<dbReference type="GO" id="GO:0015297">
    <property type="term" value="F:antiporter activity"/>
    <property type="evidence" value="ECO:0007669"/>
    <property type="project" value="InterPro"/>
</dbReference>
<evidence type="ECO:0000313" key="4">
    <source>
        <dbReference type="Proteomes" id="UP000009168"/>
    </source>
</evidence>
<dbReference type="EMBL" id="GG662455">
    <property type="protein sequence ID" value="EAS04102.1"/>
    <property type="molecule type" value="Genomic_DNA"/>
</dbReference>
<keyword evidence="4" id="KW-1185">Reference proteome</keyword>
<evidence type="ECO:0000256" key="2">
    <source>
        <dbReference type="SAM" id="Phobius"/>
    </source>
</evidence>
<sequence>MIVDLKKVKELVVSACYNTVSCLFNNLIYLVIIHYLSLNSKDASLQQNGISLACTVLIITFDPIIIAFSMGLKILYSQFDASQSASKSKNFNFLLYQCIVFTCILGIAIIAFLLLCFEYFFKLLSYEQDTIDMSKIGLMYIFVSKIAFLIYEYQRSQLLGMKVFGPFAYFQTASFVITTIFCEIFQNISEVGIHQAGLLFIIHDTIKVLILFLYKKRNNNTPEKLQNTRQSETIYELAQLILKERKNLIDLVNYVKPIFLIVLIECFFFNASVILSGKFSNEYIVTAVCFQMTNTLIFKGIMGLYESLVSFSGTAFATRDFVGAKHYLVYTISILLIYEALFITFLLLFSDFWAGSFSQDPQVIHLINLYKYIYIFTIPFDGTQVLLSAYLQTIELKQIVKKTEFISFIIIGIPTIYIMGVGLDLKLGGIWLAIGFCNLINLITYLKVIKSIDYEVQHKIIILNQDIIESNNQSDQLTELLPVCQSDQFLEKNI</sequence>
<evidence type="ECO:0000256" key="1">
    <source>
        <dbReference type="ARBA" id="ARBA00010199"/>
    </source>
</evidence>
<protein>
    <submittedName>
        <fullName evidence="3">MATE efflux family protein</fullName>
    </submittedName>
</protein>
<dbReference type="GO" id="GO:0042910">
    <property type="term" value="F:xenobiotic transmembrane transporter activity"/>
    <property type="evidence" value="ECO:0007669"/>
    <property type="project" value="InterPro"/>
</dbReference>
<keyword evidence="2" id="KW-0472">Membrane</keyword>
<dbReference type="GO" id="GO:0016020">
    <property type="term" value="C:membrane"/>
    <property type="evidence" value="ECO:0007669"/>
    <property type="project" value="InterPro"/>
</dbReference>